<organism evidence="1 2">
    <name type="scientific">Catharanthus roseus</name>
    <name type="common">Madagascar periwinkle</name>
    <name type="synonym">Vinca rosea</name>
    <dbReference type="NCBI Taxonomy" id="4058"/>
    <lineage>
        <taxon>Eukaryota</taxon>
        <taxon>Viridiplantae</taxon>
        <taxon>Streptophyta</taxon>
        <taxon>Embryophyta</taxon>
        <taxon>Tracheophyta</taxon>
        <taxon>Spermatophyta</taxon>
        <taxon>Magnoliopsida</taxon>
        <taxon>eudicotyledons</taxon>
        <taxon>Gunneridae</taxon>
        <taxon>Pentapetalae</taxon>
        <taxon>asterids</taxon>
        <taxon>lamiids</taxon>
        <taxon>Gentianales</taxon>
        <taxon>Apocynaceae</taxon>
        <taxon>Rauvolfioideae</taxon>
        <taxon>Vinceae</taxon>
        <taxon>Catharanthinae</taxon>
        <taxon>Catharanthus</taxon>
    </lineage>
</organism>
<gene>
    <name evidence="1" type="ORF">M9H77_35479</name>
</gene>
<name>A0ACB9ZP46_CATRO</name>
<evidence type="ECO:0000313" key="1">
    <source>
        <dbReference type="EMBL" id="KAI5649474.1"/>
    </source>
</evidence>
<evidence type="ECO:0000313" key="2">
    <source>
        <dbReference type="Proteomes" id="UP001060085"/>
    </source>
</evidence>
<dbReference type="Proteomes" id="UP001060085">
    <property type="component" value="Linkage Group LG08"/>
</dbReference>
<accession>A0ACB9ZP46</accession>
<reference evidence="2" key="1">
    <citation type="journal article" date="2023" name="Nat. Plants">
        <title>Single-cell RNA sequencing provides a high-resolution roadmap for understanding the multicellular compartmentation of specialized metabolism.</title>
        <authorList>
            <person name="Sun S."/>
            <person name="Shen X."/>
            <person name="Li Y."/>
            <person name="Li Y."/>
            <person name="Wang S."/>
            <person name="Li R."/>
            <person name="Zhang H."/>
            <person name="Shen G."/>
            <person name="Guo B."/>
            <person name="Wei J."/>
            <person name="Xu J."/>
            <person name="St-Pierre B."/>
            <person name="Chen S."/>
            <person name="Sun C."/>
        </authorList>
    </citation>
    <scope>NUCLEOTIDE SEQUENCE [LARGE SCALE GENOMIC DNA]</scope>
</reference>
<proteinExistence type="predicted"/>
<protein>
    <submittedName>
        <fullName evidence="1">Uncharacterized protein</fullName>
    </submittedName>
</protein>
<comment type="caution">
    <text evidence="1">The sequence shown here is derived from an EMBL/GenBank/DDBJ whole genome shotgun (WGS) entry which is preliminary data.</text>
</comment>
<dbReference type="EMBL" id="CM044708">
    <property type="protein sequence ID" value="KAI5649474.1"/>
    <property type="molecule type" value="Genomic_DNA"/>
</dbReference>
<sequence length="366" mass="41413">MASIKEAEQIYDRKSELKAFDETKPGVKGLVDSGITKVPPIFIQPVNDIKKHKISSQKFNFPIIDMNFRGILGPNTEKRKEIVDKIREASEKWGFFHVVNHGIPINLLEEMIEGTRRFYEQDNEIKKKWYTRDFTKRLVYNSNFDLYSAPADNWRDSFYCSMAPNPPNAEDSPESCSKILIEYSEQVMKLGCVLLELLSEGLGLNPNHLKDRGCAEGLAILCHYYPACPEPELTLGTSEHSDNDFITILLQDNLGGLQVLHQNQWVDVPPAPGALLINLGDLLQLISNGKYISVEHRVLAKHVPRISVASFFTTGVLPTGKLYGPIEELLSEENPPKYRATTVKEYAEYFKDKGLDGTSALLHFRL</sequence>
<keyword evidence="2" id="KW-1185">Reference proteome</keyword>